<proteinExistence type="evidence at transcript level"/>
<feature type="region of interest" description="Disordered" evidence="8">
    <location>
        <begin position="381"/>
        <end position="429"/>
    </location>
</feature>
<reference evidence="11" key="1">
    <citation type="submission" date="2018-08" db="EMBL/GenBank/DDBJ databases">
        <authorList>
            <person name="Cornetti L."/>
        </authorList>
    </citation>
    <scope>NUCLEOTIDE SEQUENCE</scope>
    <source>
        <strain evidence="11">ZW-BAR-1</strain>
    </source>
</reference>
<dbReference type="InterPro" id="IPR009465">
    <property type="entry name" value="Spondin_N"/>
</dbReference>
<dbReference type="InterPro" id="IPR001841">
    <property type="entry name" value="Znf_RING"/>
</dbReference>
<feature type="compositionally biased region" description="Polar residues" evidence="8">
    <location>
        <begin position="558"/>
        <end position="567"/>
    </location>
</feature>
<comment type="pathway">
    <text evidence="2">Protein modification; protein ubiquitination.</text>
</comment>
<evidence type="ECO:0000256" key="7">
    <source>
        <dbReference type="PROSITE-ProRule" id="PRU00175"/>
    </source>
</evidence>
<dbReference type="GO" id="GO:0072344">
    <property type="term" value="P:rescue of stalled ribosome"/>
    <property type="evidence" value="ECO:0007669"/>
    <property type="project" value="InterPro"/>
</dbReference>
<dbReference type="Pfam" id="PF23230">
    <property type="entry name" value="zf-C2H2_13"/>
    <property type="match status" value="1"/>
</dbReference>
<dbReference type="EC" id="2.3.2.27" evidence="3"/>
<dbReference type="EMBL" id="LR004408">
    <property type="protein sequence ID" value="SVE74027.1"/>
    <property type="molecule type" value="mRNA"/>
</dbReference>
<dbReference type="InterPro" id="IPR013083">
    <property type="entry name" value="Znf_RING/FYVE/PHD"/>
</dbReference>
<dbReference type="Gene3D" id="3.30.40.10">
    <property type="entry name" value="Zinc/RING finger domain, C3HC4 (zinc finger)"/>
    <property type="match status" value="1"/>
</dbReference>
<name>A0A4Y7LX38_9CRUS</name>
<evidence type="ECO:0000256" key="3">
    <source>
        <dbReference type="ARBA" id="ARBA00012483"/>
    </source>
</evidence>
<dbReference type="PROSITE" id="PS00028">
    <property type="entry name" value="ZINC_FINGER_C2H2_1"/>
    <property type="match status" value="1"/>
</dbReference>
<keyword evidence="5" id="KW-0862">Zinc</keyword>
<dbReference type="InterPro" id="IPR044288">
    <property type="entry name" value="ZNF598/HEL2"/>
</dbReference>
<dbReference type="InterPro" id="IPR013087">
    <property type="entry name" value="Znf_C2H2_type"/>
</dbReference>
<dbReference type="PROSITE" id="PS50089">
    <property type="entry name" value="ZF_RING_2"/>
    <property type="match status" value="1"/>
</dbReference>
<evidence type="ECO:0000259" key="9">
    <source>
        <dbReference type="PROSITE" id="PS50089"/>
    </source>
</evidence>
<feature type="region of interest" description="Disordered" evidence="8">
    <location>
        <begin position="659"/>
        <end position="682"/>
    </location>
</feature>
<evidence type="ECO:0000256" key="4">
    <source>
        <dbReference type="ARBA" id="ARBA00022771"/>
    </source>
</evidence>
<comment type="catalytic activity">
    <reaction evidence="1">
        <text>S-ubiquitinyl-[E2 ubiquitin-conjugating enzyme]-L-cysteine + [acceptor protein]-L-lysine = [E2 ubiquitin-conjugating enzyme]-L-cysteine + N(6)-ubiquitinyl-[acceptor protein]-L-lysine.</text>
        <dbReference type="EC" id="2.3.2.27"/>
    </reaction>
</comment>
<feature type="compositionally biased region" description="Low complexity" evidence="8">
    <location>
        <begin position="39"/>
        <end position="55"/>
    </location>
</feature>
<dbReference type="PROSITE" id="PS51020">
    <property type="entry name" value="SPONDIN"/>
    <property type="match status" value="1"/>
</dbReference>
<feature type="compositionally biased region" description="Basic and acidic residues" evidence="8">
    <location>
        <begin position="399"/>
        <end position="410"/>
    </location>
</feature>
<keyword evidence="4 7" id="KW-0863">Zinc-finger</keyword>
<dbReference type="GO" id="GO:0061630">
    <property type="term" value="F:ubiquitin protein ligase activity"/>
    <property type="evidence" value="ECO:0007669"/>
    <property type="project" value="UniProtKB-EC"/>
</dbReference>
<feature type="compositionally biased region" description="Basic and acidic residues" evidence="8">
    <location>
        <begin position="65"/>
        <end position="79"/>
    </location>
</feature>
<evidence type="ECO:0000256" key="6">
    <source>
        <dbReference type="ARBA" id="ARBA00035113"/>
    </source>
</evidence>
<feature type="compositionally biased region" description="Polar residues" evidence="8">
    <location>
        <begin position="440"/>
        <end position="455"/>
    </location>
</feature>
<dbReference type="PANTHER" id="PTHR22938:SF0">
    <property type="entry name" value="E3 UBIQUITIN-PROTEIN LIGASE ZNF598"/>
    <property type="match status" value="1"/>
</dbReference>
<dbReference type="CDD" id="cd16615">
    <property type="entry name" value="RING-HC_ZNF598"/>
    <property type="match status" value="1"/>
</dbReference>
<dbReference type="PANTHER" id="PTHR22938">
    <property type="entry name" value="ZINC FINGER PROTEIN 598"/>
    <property type="match status" value="1"/>
</dbReference>
<dbReference type="SUPFAM" id="SSF57850">
    <property type="entry name" value="RING/U-box"/>
    <property type="match status" value="1"/>
</dbReference>
<dbReference type="AlphaFoldDB" id="A0A4Y7LX38"/>
<sequence>MKAHRRLDNNTICHEENSSTKETTPPSNTAKKRLRTSETDSNQNNNASNTQRNTTDIPNTTRRNTKGEPKRTDSRPLDHNLAEAEISFGSGMTSSFKKREKTSDNGEHACCPVCFKDVEIFSIGVCDHPICHECSTRMRVLCKEDACPICRQELTKAGFYTPNLLQMFLEVKPYQLLMLNLYPMDKITRIHFENSCLQETFEKLLVHVCYTCPSKPTFPTLQILKDHLRREHELFFCDLCIDNLKIFSQERRAYTRQELALHRRKGDPDNTSHRGHPLCNFCDQRYVDADELFRHLRRDHYFCHFCDADGLNQYYCNYEDLRKHFRDAHFLCEEGECKEEKFTRVFRTEIDIRAHKAQTHSQSLGKAAIKQTRTLELEFTIAHRPGEQKGRTGRHVRPRALDKQDSESSKVSDQQPPRPGGTLSGANADIRNQEEFPSLSAGSGSVTKSRNNGSDSLAQKLAKSGRFNVKNIVGAQHHDEFPSLVVEGVPPDQQMLLLDDPKTREKASDKKRPVTRGQNAASHEFATDGTSMARISRVSTSSNIRVNPGRDLRLENFPTLSSTTQLSEEPPLKPGWIKKNVPKSKNVSSAPSISNSRKLPPPAEEYPVLVPSSSHVPFESTVWTTSREKAPRSNGTSDATATLSTGSLAELPKVKCKTKKNPSKAVSGNPIEQPLPRCNETKKKVPDIRFDDFKEHPDDVPKVARGGKLKLETGNHITIVGSSDTIGTETMNNQYWYSAFVVGFTLICASLSPTESRPENNPLVDNNEENTKPCLPDRLTVYRVTLNTYWSPRNFPKHYPQWRPPAQWSKLVDQRSQQRQFISL</sequence>
<keyword evidence="4 7" id="KW-0479">Metal-binding</keyword>
<evidence type="ECO:0000313" key="11">
    <source>
        <dbReference type="EMBL" id="SVE74027.1"/>
    </source>
</evidence>
<dbReference type="Pfam" id="PF25447">
    <property type="entry name" value="RING_ZNF598"/>
    <property type="match status" value="1"/>
</dbReference>
<dbReference type="SMART" id="SM00355">
    <property type="entry name" value="ZnF_C2H2"/>
    <property type="match status" value="4"/>
</dbReference>
<evidence type="ECO:0000256" key="5">
    <source>
        <dbReference type="ARBA" id="ARBA00022833"/>
    </source>
</evidence>
<evidence type="ECO:0000256" key="1">
    <source>
        <dbReference type="ARBA" id="ARBA00000900"/>
    </source>
</evidence>
<feature type="region of interest" description="Disordered" evidence="8">
    <location>
        <begin position="499"/>
        <end position="606"/>
    </location>
</feature>
<dbReference type="GO" id="GO:0008270">
    <property type="term" value="F:zinc ion binding"/>
    <property type="evidence" value="ECO:0007669"/>
    <property type="project" value="UniProtKB-KW"/>
</dbReference>
<feature type="domain" description="RING-type" evidence="9">
    <location>
        <begin position="111"/>
        <end position="151"/>
    </location>
</feature>
<dbReference type="InterPro" id="IPR041888">
    <property type="entry name" value="RING-HC_ZNF598/HEL2"/>
</dbReference>
<feature type="domain" description="Spondin" evidence="10">
    <location>
        <begin position="770"/>
        <end position="824"/>
    </location>
</feature>
<dbReference type="InterPro" id="IPR056437">
    <property type="entry name" value="Znf-C2H2_ZNF598/HEL2"/>
</dbReference>
<feature type="region of interest" description="Disordered" evidence="8">
    <location>
        <begin position="436"/>
        <end position="455"/>
    </location>
</feature>
<accession>A0A4Y7LX38</accession>
<dbReference type="Pfam" id="PF06468">
    <property type="entry name" value="Spond_N"/>
    <property type="match status" value="1"/>
</dbReference>
<organism evidence="11">
    <name type="scientific">Daphnia barbata</name>
    <dbReference type="NCBI Taxonomy" id="414587"/>
    <lineage>
        <taxon>Eukaryota</taxon>
        <taxon>Metazoa</taxon>
        <taxon>Ecdysozoa</taxon>
        <taxon>Arthropoda</taxon>
        <taxon>Crustacea</taxon>
        <taxon>Branchiopoda</taxon>
        <taxon>Diplostraca</taxon>
        <taxon>Cladocera</taxon>
        <taxon>Anomopoda</taxon>
        <taxon>Daphniidae</taxon>
        <taxon>Daphnia</taxon>
    </lineage>
</organism>
<dbReference type="GO" id="GO:0016567">
    <property type="term" value="P:protein ubiquitination"/>
    <property type="evidence" value="ECO:0007669"/>
    <property type="project" value="TreeGrafter"/>
</dbReference>
<feature type="compositionally biased region" description="Basic and acidic residues" evidence="8">
    <location>
        <begin position="499"/>
        <end position="512"/>
    </location>
</feature>
<protein>
    <recommendedName>
        <fullName evidence="3">RING-type E3 ubiquitin transferase</fullName>
        <ecNumber evidence="3">2.3.2.27</ecNumber>
    </recommendedName>
</protein>
<dbReference type="Gene3D" id="2.60.40.2130">
    <property type="entry name" value="F-spondin domain"/>
    <property type="match status" value="1"/>
</dbReference>
<dbReference type="GO" id="GO:0043022">
    <property type="term" value="F:ribosome binding"/>
    <property type="evidence" value="ECO:0007669"/>
    <property type="project" value="TreeGrafter"/>
</dbReference>
<comment type="similarity">
    <text evidence="6">Belongs to the ZNF598/HEL2 family.</text>
</comment>
<evidence type="ECO:0000259" key="10">
    <source>
        <dbReference type="PROSITE" id="PS51020"/>
    </source>
</evidence>
<dbReference type="InterPro" id="IPR038678">
    <property type="entry name" value="Spondin_N_sf"/>
</dbReference>
<evidence type="ECO:0000256" key="8">
    <source>
        <dbReference type="SAM" id="MobiDB-lite"/>
    </source>
</evidence>
<feature type="compositionally biased region" description="Polar residues" evidence="8">
    <location>
        <begin position="20"/>
        <end position="29"/>
    </location>
</feature>
<feature type="region of interest" description="Disordered" evidence="8">
    <location>
        <begin position="1"/>
        <end position="79"/>
    </location>
</feature>
<evidence type="ECO:0000256" key="2">
    <source>
        <dbReference type="ARBA" id="ARBA00004906"/>
    </source>
</evidence>
<gene>
    <name evidence="11" type="primary">EOG090X01BP</name>
</gene>